<protein>
    <recommendedName>
        <fullName evidence="3">Carboxylic ester hydrolase</fullName>
        <ecNumber evidence="3">3.1.1.-</ecNumber>
    </recommendedName>
</protein>
<keyword evidence="2 3" id="KW-0378">Hydrolase</keyword>
<name>A0ABR3JTN2_9AGAR</name>
<comment type="caution">
    <text evidence="5">The sequence shown here is derived from an EMBL/GenBank/DDBJ whole genome shotgun (WGS) entry which is preliminary data.</text>
</comment>
<evidence type="ECO:0000256" key="2">
    <source>
        <dbReference type="ARBA" id="ARBA00022801"/>
    </source>
</evidence>
<dbReference type="Pfam" id="PF00135">
    <property type="entry name" value="COesterase"/>
    <property type="match status" value="1"/>
</dbReference>
<gene>
    <name evidence="5" type="ORF">HGRIS_000627</name>
</gene>
<evidence type="ECO:0000259" key="4">
    <source>
        <dbReference type="Pfam" id="PF00135"/>
    </source>
</evidence>
<dbReference type="EC" id="3.1.1.-" evidence="3"/>
<feature type="domain" description="Carboxylesterase type B" evidence="4">
    <location>
        <begin position="28"/>
        <end position="539"/>
    </location>
</feature>
<feature type="chain" id="PRO_5045009444" description="Carboxylic ester hydrolase" evidence="3">
    <location>
        <begin position="18"/>
        <end position="579"/>
    </location>
</feature>
<feature type="signal peptide" evidence="3">
    <location>
        <begin position="1"/>
        <end position="17"/>
    </location>
</feature>
<sequence>MLLYLLTLVGLQVQAQSSSQTVTSPLGPVVNLGYAAFAGNTTSPSGIQDGPVTFFGNIPYAEAPTGNLRFRAPKALDETPVSRGQLKVEDARNWGPACVQQPAVVGIGSEDCLKLNIWKPSNATEDSKLPVVVYIHGGGFVAGSPQGFPLYDWVAKSAGPIIGVSIAYRMSLLGFLAGSSVSADGDLNAGLLDQRAALEWVQRHIVKFGGDPENVGIAGESAGGAAVVMQMVAFAGQKKVPFRRAMAHSIGFGPMPNASLIAETFKNVASAAGCSTTGQSVMECLRGASIGAIVSAINHIPAGHLSPIVEGPSGFLPDLPSQLLSTGKFAPVEFMGGHCTNDGRTFVGGRPEQFQTEADVRRLVFSRWPGVSNNTINKALQLYPSPEEPGSPFTTQYDRAWTMAQDIIFGCMDWLTADRLTTKGERNVFSFRWNAPDAVLFAANPFQGVMHTSDLYFLFDGTKYAMAHTVLSLSTECRDSSGPNALSTFTPFNASEATLSNEAIAYWTSFTSSGDPSTQRGPSRITWNRFNGKGGASARIVPTRGDSSLTATKMEKYPAAEIQRCRFWMGADVVSETRV</sequence>
<keyword evidence="3" id="KW-0732">Signal</keyword>
<evidence type="ECO:0000256" key="1">
    <source>
        <dbReference type="ARBA" id="ARBA00005964"/>
    </source>
</evidence>
<dbReference type="InterPro" id="IPR002018">
    <property type="entry name" value="CarbesteraseB"/>
</dbReference>
<dbReference type="InterPro" id="IPR050309">
    <property type="entry name" value="Type-B_Carboxylest/Lipase"/>
</dbReference>
<evidence type="ECO:0000256" key="3">
    <source>
        <dbReference type="RuleBase" id="RU361235"/>
    </source>
</evidence>
<evidence type="ECO:0000313" key="5">
    <source>
        <dbReference type="EMBL" id="KAL0958487.1"/>
    </source>
</evidence>
<comment type="similarity">
    <text evidence="1 3">Belongs to the type-B carboxylesterase/lipase family.</text>
</comment>
<keyword evidence="6" id="KW-1185">Reference proteome</keyword>
<evidence type="ECO:0000313" key="6">
    <source>
        <dbReference type="Proteomes" id="UP001556367"/>
    </source>
</evidence>
<dbReference type="PANTHER" id="PTHR11559">
    <property type="entry name" value="CARBOXYLESTERASE"/>
    <property type="match status" value="1"/>
</dbReference>
<reference evidence="6" key="1">
    <citation type="submission" date="2024-06" db="EMBL/GenBank/DDBJ databases">
        <title>Multi-omics analyses provide insights into the biosynthesis of the anticancer antibiotic pleurotin in Hohenbuehelia grisea.</title>
        <authorList>
            <person name="Weaver J.A."/>
            <person name="Alberti F."/>
        </authorList>
    </citation>
    <scope>NUCLEOTIDE SEQUENCE [LARGE SCALE GENOMIC DNA]</scope>
    <source>
        <strain evidence="6">T-177</strain>
    </source>
</reference>
<dbReference type="PROSITE" id="PS00122">
    <property type="entry name" value="CARBOXYLESTERASE_B_1"/>
    <property type="match status" value="1"/>
</dbReference>
<accession>A0ABR3JTN2</accession>
<dbReference type="InterPro" id="IPR019826">
    <property type="entry name" value="Carboxylesterase_B_AS"/>
</dbReference>
<proteinExistence type="inferred from homology"/>
<dbReference type="InterPro" id="IPR029058">
    <property type="entry name" value="AB_hydrolase_fold"/>
</dbReference>
<dbReference type="EMBL" id="JASNQZ010000004">
    <property type="protein sequence ID" value="KAL0958487.1"/>
    <property type="molecule type" value="Genomic_DNA"/>
</dbReference>
<dbReference type="Gene3D" id="3.40.50.1820">
    <property type="entry name" value="alpha/beta hydrolase"/>
    <property type="match status" value="1"/>
</dbReference>
<dbReference type="SUPFAM" id="SSF53474">
    <property type="entry name" value="alpha/beta-Hydrolases"/>
    <property type="match status" value="1"/>
</dbReference>
<organism evidence="5 6">
    <name type="scientific">Hohenbuehelia grisea</name>
    <dbReference type="NCBI Taxonomy" id="104357"/>
    <lineage>
        <taxon>Eukaryota</taxon>
        <taxon>Fungi</taxon>
        <taxon>Dikarya</taxon>
        <taxon>Basidiomycota</taxon>
        <taxon>Agaricomycotina</taxon>
        <taxon>Agaricomycetes</taxon>
        <taxon>Agaricomycetidae</taxon>
        <taxon>Agaricales</taxon>
        <taxon>Pleurotineae</taxon>
        <taxon>Pleurotaceae</taxon>
        <taxon>Hohenbuehelia</taxon>
    </lineage>
</organism>
<dbReference type="Proteomes" id="UP001556367">
    <property type="component" value="Unassembled WGS sequence"/>
</dbReference>